<reference evidence="2 3" key="1">
    <citation type="submission" date="2023-05" db="EMBL/GenBank/DDBJ databases">
        <title>B98-5 Cell Line De Novo Hybrid Assembly: An Optical Mapping Approach.</title>
        <authorList>
            <person name="Kananen K."/>
            <person name="Auerbach J.A."/>
            <person name="Kautto E."/>
            <person name="Blachly J.S."/>
        </authorList>
    </citation>
    <scope>NUCLEOTIDE SEQUENCE [LARGE SCALE GENOMIC DNA]</scope>
    <source>
        <strain evidence="2">B95-8</strain>
        <tissue evidence="2">Cell line</tissue>
    </source>
</reference>
<feature type="compositionally biased region" description="Basic and acidic residues" evidence="1">
    <location>
        <begin position="82"/>
        <end position="91"/>
    </location>
</feature>
<gene>
    <name evidence="2" type="ORF">P7K49_020960</name>
</gene>
<feature type="compositionally biased region" description="Polar residues" evidence="1">
    <location>
        <begin position="92"/>
        <end position="102"/>
    </location>
</feature>
<name>A0ABQ9URC5_SAGOE</name>
<evidence type="ECO:0000256" key="1">
    <source>
        <dbReference type="SAM" id="MobiDB-lite"/>
    </source>
</evidence>
<dbReference type="Proteomes" id="UP001266305">
    <property type="component" value="Unassembled WGS sequence"/>
</dbReference>
<feature type="region of interest" description="Disordered" evidence="1">
    <location>
        <begin position="148"/>
        <end position="176"/>
    </location>
</feature>
<evidence type="ECO:0000313" key="3">
    <source>
        <dbReference type="Proteomes" id="UP001266305"/>
    </source>
</evidence>
<keyword evidence="3" id="KW-1185">Reference proteome</keyword>
<comment type="caution">
    <text evidence="2">The sequence shown here is derived from an EMBL/GenBank/DDBJ whole genome shotgun (WGS) entry which is preliminary data.</text>
</comment>
<evidence type="ECO:0000313" key="2">
    <source>
        <dbReference type="EMBL" id="KAK2099612.1"/>
    </source>
</evidence>
<proteinExistence type="predicted"/>
<dbReference type="EMBL" id="JASSZA010000010">
    <property type="protein sequence ID" value="KAK2099612.1"/>
    <property type="molecule type" value="Genomic_DNA"/>
</dbReference>
<organism evidence="2 3">
    <name type="scientific">Saguinus oedipus</name>
    <name type="common">Cotton-top tamarin</name>
    <name type="synonym">Oedipomidas oedipus</name>
    <dbReference type="NCBI Taxonomy" id="9490"/>
    <lineage>
        <taxon>Eukaryota</taxon>
        <taxon>Metazoa</taxon>
        <taxon>Chordata</taxon>
        <taxon>Craniata</taxon>
        <taxon>Vertebrata</taxon>
        <taxon>Euteleostomi</taxon>
        <taxon>Mammalia</taxon>
        <taxon>Eutheria</taxon>
        <taxon>Euarchontoglires</taxon>
        <taxon>Primates</taxon>
        <taxon>Haplorrhini</taxon>
        <taxon>Platyrrhini</taxon>
        <taxon>Cebidae</taxon>
        <taxon>Callitrichinae</taxon>
        <taxon>Saguinus</taxon>
    </lineage>
</organism>
<sequence length="232" mass="23877">MLLPTETRRCARAGDLSQIPGSTVPGGATLVGLGVCLGVSWGQRRGPGDSGWGLAALGYLRDPEEGGRHPVRERGACGARRRSAEAERSRQQTDSLPQTAWSSEPGAETGRSQPVSHAFLAASPASRSFQTRKGAANMAITFPAAADSCHGAAGDEPAQPGRRRRNQAAAAPRHTDLELGWTPLPCLPQGVWWVSKGTLSPAGAPLPRTSIGAATCSGGISGRTPGGGGGWN</sequence>
<feature type="region of interest" description="Disordered" evidence="1">
    <location>
        <begin position="61"/>
        <end position="113"/>
    </location>
</feature>
<protein>
    <submittedName>
        <fullName evidence="2">Uncharacterized protein</fullName>
    </submittedName>
</protein>
<feature type="compositionally biased region" description="Basic and acidic residues" evidence="1">
    <location>
        <begin position="61"/>
        <end position="75"/>
    </location>
</feature>
<accession>A0ABQ9URC5</accession>